<protein>
    <submittedName>
        <fullName evidence="1">Uncharacterized protein</fullName>
    </submittedName>
</protein>
<reference evidence="1" key="1">
    <citation type="submission" date="2021-10" db="EMBL/GenBank/DDBJ databases">
        <title>Melipona bicolor Genome sequencing and assembly.</title>
        <authorList>
            <person name="Araujo N.S."/>
            <person name="Arias M.C."/>
        </authorList>
    </citation>
    <scope>NUCLEOTIDE SEQUENCE</scope>
    <source>
        <strain evidence="1">USP_2M_L1-L4_2017</strain>
        <tissue evidence="1">Whole body</tissue>
    </source>
</reference>
<gene>
    <name evidence="1" type="ORF">K0M31_008584</name>
</gene>
<comment type="caution">
    <text evidence="1">The sequence shown here is derived from an EMBL/GenBank/DDBJ whole genome shotgun (WGS) entry which is preliminary data.</text>
</comment>
<name>A0AA40FQE5_9HYME</name>
<proteinExistence type="predicted"/>
<dbReference type="AlphaFoldDB" id="A0AA40FQE5"/>
<keyword evidence="2" id="KW-1185">Reference proteome</keyword>
<dbReference type="EMBL" id="JAHYIQ010000021">
    <property type="protein sequence ID" value="KAK1122946.1"/>
    <property type="molecule type" value="Genomic_DNA"/>
</dbReference>
<evidence type="ECO:0000313" key="1">
    <source>
        <dbReference type="EMBL" id="KAK1122946.1"/>
    </source>
</evidence>
<dbReference type="Proteomes" id="UP001177670">
    <property type="component" value="Unassembled WGS sequence"/>
</dbReference>
<sequence>MRMSCPRSIGSSVREEAEVMFRETIACLHNSSLMLFLRFKSYGGNSVSKSVEHEVKIRFAREFADVGSITHSTPESLSPASSFQSLSILSTKSICTDFVSSQILDDS</sequence>
<organism evidence="1 2">
    <name type="scientific">Melipona bicolor</name>
    <dbReference type="NCBI Taxonomy" id="60889"/>
    <lineage>
        <taxon>Eukaryota</taxon>
        <taxon>Metazoa</taxon>
        <taxon>Ecdysozoa</taxon>
        <taxon>Arthropoda</taxon>
        <taxon>Hexapoda</taxon>
        <taxon>Insecta</taxon>
        <taxon>Pterygota</taxon>
        <taxon>Neoptera</taxon>
        <taxon>Endopterygota</taxon>
        <taxon>Hymenoptera</taxon>
        <taxon>Apocrita</taxon>
        <taxon>Aculeata</taxon>
        <taxon>Apoidea</taxon>
        <taxon>Anthophila</taxon>
        <taxon>Apidae</taxon>
        <taxon>Melipona</taxon>
    </lineage>
</organism>
<accession>A0AA40FQE5</accession>
<evidence type="ECO:0000313" key="2">
    <source>
        <dbReference type="Proteomes" id="UP001177670"/>
    </source>
</evidence>